<keyword evidence="1" id="KW-0805">Transcription regulation</keyword>
<reference evidence="5 6" key="2">
    <citation type="submission" date="2019-08" db="EMBL/GenBank/DDBJ databases">
        <title>Jejuicoccus antrihumi gen. nov., sp. nov., a new member of the family Dermacoccaceae isolated from a cave.</title>
        <authorList>
            <person name="Schumann P."/>
            <person name="Kim I.S."/>
        </authorList>
    </citation>
    <scope>NUCLEOTIDE SEQUENCE [LARGE SCALE GENOMIC DNA]</scope>
    <source>
        <strain evidence="5 6">C5-26</strain>
    </source>
</reference>
<dbReference type="Pfam" id="PF12833">
    <property type="entry name" value="HTH_18"/>
    <property type="match status" value="1"/>
</dbReference>
<dbReference type="PROSITE" id="PS01124">
    <property type="entry name" value="HTH_ARAC_FAMILY_2"/>
    <property type="match status" value="1"/>
</dbReference>
<dbReference type="PANTHER" id="PTHR46796">
    <property type="entry name" value="HTH-TYPE TRANSCRIPTIONAL ACTIVATOR RHAS-RELATED"/>
    <property type="match status" value="1"/>
</dbReference>
<dbReference type="OrthoDB" id="2559672at2"/>
<dbReference type="SMART" id="SM00342">
    <property type="entry name" value="HTH_ARAC"/>
    <property type="match status" value="1"/>
</dbReference>
<dbReference type="PANTHER" id="PTHR46796:SF15">
    <property type="entry name" value="BLL1074 PROTEIN"/>
    <property type="match status" value="1"/>
</dbReference>
<dbReference type="GO" id="GO:0003700">
    <property type="term" value="F:DNA-binding transcription factor activity"/>
    <property type="evidence" value="ECO:0007669"/>
    <property type="project" value="InterPro"/>
</dbReference>
<proteinExistence type="predicted"/>
<keyword evidence="2" id="KW-0238">DNA-binding</keyword>
<dbReference type="Proteomes" id="UP000320244">
    <property type="component" value="Unassembled WGS sequence"/>
</dbReference>
<gene>
    <name evidence="5" type="ORF">FGL98_00855</name>
</gene>
<dbReference type="InterPro" id="IPR018060">
    <property type="entry name" value="HTH_AraC"/>
</dbReference>
<dbReference type="GO" id="GO:0043565">
    <property type="term" value="F:sequence-specific DNA binding"/>
    <property type="evidence" value="ECO:0007669"/>
    <property type="project" value="InterPro"/>
</dbReference>
<evidence type="ECO:0000256" key="1">
    <source>
        <dbReference type="ARBA" id="ARBA00023015"/>
    </source>
</evidence>
<dbReference type="AlphaFoldDB" id="A0A563E902"/>
<name>A0A563E902_9MICO</name>
<dbReference type="Gene3D" id="1.10.10.60">
    <property type="entry name" value="Homeodomain-like"/>
    <property type="match status" value="1"/>
</dbReference>
<evidence type="ECO:0000256" key="2">
    <source>
        <dbReference type="ARBA" id="ARBA00023125"/>
    </source>
</evidence>
<dbReference type="RefSeq" id="WP_146314759.1">
    <property type="nucleotide sequence ID" value="NZ_VCQV01000001.1"/>
</dbReference>
<comment type="caution">
    <text evidence="5">The sequence shown here is derived from an EMBL/GenBank/DDBJ whole genome shotgun (WGS) entry which is preliminary data.</text>
</comment>
<evidence type="ECO:0000259" key="4">
    <source>
        <dbReference type="PROSITE" id="PS01124"/>
    </source>
</evidence>
<keyword evidence="6" id="KW-1185">Reference proteome</keyword>
<keyword evidence="3" id="KW-0804">Transcription</keyword>
<organism evidence="5 6">
    <name type="scientific">Leekyejoonella antrihumi</name>
    <dbReference type="NCBI Taxonomy" id="1660198"/>
    <lineage>
        <taxon>Bacteria</taxon>
        <taxon>Bacillati</taxon>
        <taxon>Actinomycetota</taxon>
        <taxon>Actinomycetes</taxon>
        <taxon>Micrococcales</taxon>
        <taxon>Dermacoccaceae</taxon>
        <taxon>Leekyejoonella</taxon>
    </lineage>
</organism>
<evidence type="ECO:0000313" key="6">
    <source>
        <dbReference type="Proteomes" id="UP000320244"/>
    </source>
</evidence>
<evidence type="ECO:0000256" key="3">
    <source>
        <dbReference type="ARBA" id="ARBA00023163"/>
    </source>
</evidence>
<dbReference type="EMBL" id="VCQV01000001">
    <property type="protein sequence ID" value="TWP38977.1"/>
    <property type="molecule type" value="Genomic_DNA"/>
</dbReference>
<sequence>MHEHLEHPLPAALTPYVRGIQGYRITGCAPGTHIGLPSADVTCVFDLGAGLDLSGLGLSGMHHFQASFSGLHTSPATIHHDGSQHGIMLYLTPPGLHELFGIPAAELVGSAVDLTDLLGHLGTDLTERVRRAPGWSCLDVLCQILLARLPEQPSDDVAGQVWRRLARADGLVSVRSLADESGWSVRYLRSRFTTEFGVAPKTVCRLMRFERSVEAVRGCTTLSRAAYLTGYADQAHLAREWREFAGVAPSRWLVRGGFAPAE</sequence>
<accession>A0A563E902</accession>
<feature type="domain" description="HTH araC/xylS-type" evidence="4">
    <location>
        <begin position="155"/>
        <end position="255"/>
    </location>
</feature>
<protein>
    <submittedName>
        <fullName evidence="5">Helix-turn-helix transcriptional regulator</fullName>
    </submittedName>
</protein>
<dbReference type="InterPro" id="IPR050204">
    <property type="entry name" value="AraC_XylS_family_regulators"/>
</dbReference>
<evidence type="ECO:0000313" key="5">
    <source>
        <dbReference type="EMBL" id="TWP38977.1"/>
    </source>
</evidence>
<reference evidence="5 6" key="1">
    <citation type="submission" date="2019-05" db="EMBL/GenBank/DDBJ databases">
        <authorList>
            <person name="Lee S.D."/>
        </authorList>
    </citation>
    <scope>NUCLEOTIDE SEQUENCE [LARGE SCALE GENOMIC DNA]</scope>
    <source>
        <strain evidence="5 6">C5-26</strain>
    </source>
</reference>